<keyword evidence="4" id="KW-0833">Ubl conjugation pathway</keyword>
<proteinExistence type="predicted"/>
<dbReference type="UniPathway" id="UPA00143"/>
<dbReference type="Gramene" id="KOM34659">
    <property type="protein sequence ID" value="KOM34659"/>
    <property type="gene ID" value="LR48_Vigan02g080900"/>
</dbReference>
<dbReference type="InterPro" id="IPR045132">
    <property type="entry name" value="UBE4"/>
</dbReference>
<comment type="pathway">
    <text evidence="2">Protein modification; protein ubiquitination.</text>
</comment>
<dbReference type="GO" id="GO:0000151">
    <property type="term" value="C:ubiquitin ligase complex"/>
    <property type="evidence" value="ECO:0007669"/>
    <property type="project" value="InterPro"/>
</dbReference>
<reference evidence="8" key="1">
    <citation type="journal article" date="2015" name="Proc. Natl. Acad. Sci. U.S.A.">
        <title>Genome sequencing of adzuki bean (Vigna angularis) provides insight into high starch and low fat accumulation and domestication.</title>
        <authorList>
            <person name="Yang K."/>
            <person name="Tian Z."/>
            <person name="Chen C."/>
            <person name="Luo L."/>
            <person name="Zhao B."/>
            <person name="Wang Z."/>
            <person name="Yu L."/>
            <person name="Li Y."/>
            <person name="Sun Y."/>
            <person name="Li W."/>
            <person name="Chen Y."/>
            <person name="Li Y."/>
            <person name="Zhang Y."/>
            <person name="Ai D."/>
            <person name="Zhao J."/>
            <person name="Shang C."/>
            <person name="Ma Y."/>
            <person name="Wu B."/>
            <person name="Wang M."/>
            <person name="Gao L."/>
            <person name="Sun D."/>
            <person name="Zhang P."/>
            <person name="Guo F."/>
            <person name="Wang W."/>
            <person name="Li Y."/>
            <person name="Wang J."/>
            <person name="Varshney R.K."/>
            <person name="Wang J."/>
            <person name="Ling H.Q."/>
            <person name="Wan P."/>
        </authorList>
    </citation>
    <scope>NUCLEOTIDE SEQUENCE</scope>
    <source>
        <strain evidence="8">cv. Jingnong 6</strain>
    </source>
</reference>
<evidence type="ECO:0000256" key="5">
    <source>
        <dbReference type="ARBA" id="ARBA00023242"/>
    </source>
</evidence>
<dbReference type="Proteomes" id="UP000053144">
    <property type="component" value="Chromosome 2"/>
</dbReference>
<dbReference type="AlphaFoldDB" id="A0A0L9TWV2"/>
<organism evidence="7 8">
    <name type="scientific">Phaseolus angularis</name>
    <name type="common">Azuki bean</name>
    <name type="synonym">Vigna angularis</name>
    <dbReference type="NCBI Taxonomy" id="3914"/>
    <lineage>
        <taxon>Eukaryota</taxon>
        <taxon>Viridiplantae</taxon>
        <taxon>Streptophyta</taxon>
        <taxon>Embryophyta</taxon>
        <taxon>Tracheophyta</taxon>
        <taxon>Spermatophyta</taxon>
        <taxon>Magnoliopsida</taxon>
        <taxon>eudicotyledons</taxon>
        <taxon>Gunneridae</taxon>
        <taxon>Pentapetalae</taxon>
        <taxon>rosids</taxon>
        <taxon>fabids</taxon>
        <taxon>Fabales</taxon>
        <taxon>Fabaceae</taxon>
        <taxon>Papilionoideae</taxon>
        <taxon>50 kb inversion clade</taxon>
        <taxon>NPAAA clade</taxon>
        <taxon>indigoferoid/millettioid clade</taxon>
        <taxon>Phaseoleae</taxon>
        <taxon>Vigna</taxon>
    </lineage>
</organism>
<dbReference type="GO" id="GO:0034450">
    <property type="term" value="F:ubiquitin-ubiquitin ligase activity"/>
    <property type="evidence" value="ECO:0007669"/>
    <property type="project" value="InterPro"/>
</dbReference>
<feature type="domain" description="Ubiquitin conjugation factor E4 core" evidence="6">
    <location>
        <begin position="6"/>
        <end position="111"/>
    </location>
</feature>
<evidence type="ECO:0000256" key="3">
    <source>
        <dbReference type="ARBA" id="ARBA00022679"/>
    </source>
</evidence>
<comment type="subcellular location">
    <subcellularLocation>
        <location evidence="1">Nucleus</location>
    </subcellularLocation>
</comment>
<dbReference type="PANTHER" id="PTHR13931:SF2">
    <property type="entry name" value="UBIQUITIN CONJUGATION FACTOR E4 B"/>
    <property type="match status" value="1"/>
</dbReference>
<dbReference type="EMBL" id="CM003372">
    <property type="protein sequence ID" value="KOM34659.1"/>
    <property type="molecule type" value="Genomic_DNA"/>
</dbReference>
<dbReference type="STRING" id="3914.A0A0L9TWV2"/>
<dbReference type="GO" id="GO:0006511">
    <property type="term" value="P:ubiquitin-dependent protein catabolic process"/>
    <property type="evidence" value="ECO:0007669"/>
    <property type="project" value="InterPro"/>
</dbReference>
<dbReference type="GO" id="GO:0005634">
    <property type="term" value="C:nucleus"/>
    <property type="evidence" value="ECO:0007669"/>
    <property type="project" value="UniProtKB-SubCell"/>
</dbReference>
<evidence type="ECO:0000313" key="8">
    <source>
        <dbReference type="Proteomes" id="UP000053144"/>
    </source>
</evidence>
<evidence type="ECO:0000256" key="4">
    <source>
        <dbReference type="ARBA" id="ARBA00022786"/>
    </source>
</evidence>
<dbReference type="GO" id="GO:0005737">
    <property type="term" value="C:cytoplasm"/>
    <property type="evidence" value="ECO:0007669"/>
    <property type="project" value="TreeGrafter"/>
</dbReference>
<keyword evidence="5" id="KW-0539">Nucleus</keyword>
<dbReference type="PANTHER" id="PTHR13931">
    <property type="entry name" value="UBIQUITINATION FACTOR E4"/>
    <property type="match status" value="1"/>
</dbReference>
<evidence type="ECO:0000259" key="6">
    <source>
        <dbReference type="Pfam" id="PF10408"/>
    </source>
</evidence>
<keyword evidence="3" id="KW-0808">Transferase</keyword>
<dbReference type="GO" id="GO:0000209">
    <property type="term" value="P:protein polyubiquitination"/>
    <property type="evidence" value="ECO:0007669"/>
    <property type="project" value="TreeGrafter"/>
</dbReference>
<dbReference type="InterPro" id="IPR019474">
    <property type="entry name" value="Ub_conjug_fac_E4_core"/>
</dbReference>
<dbReference type="GO" id="GO:0036503">
    <property type="term" value="P:ERAD pathway"/>
    <property type="evidence" value="ECO:0007669"/>
    <property type="project" value="InterPro"/>
</dbReference>
<evidence type="ECO:0000313" key="7">
    <source>
        <dbReference type="EMBL" id="KOM34659.1"/>
    </source>
</evidence>
<protein>
    <recommendedName>
        <fullName evidence="6">Ubiquitin conjugation factor E4 core domain-containing protein</fullName>
    </recommendedName>
</protein>
<dbReference type="Pfam" id="PF10408">
    <property type="entry name" value="Ufd2P_core"/>
    <property type="match status" value="1"/>
</dbReference>
<sequence>MAERMENEVLTIAKEEEKGVYLNFLNFLINDSIYLLDESLKKILELKELEAEMSDTVEWEQRPVQERQERTRLFHSQENIIRIDMKLANEDVSMLAFTSEQITAPFLLPEMNMFPFFTTQQSFWFSKDANVILWSFNNTGIIQEFIQLGAKAKVAASEAMDAEAILGEIPEEFLDPICIV</sequence>
<evidence type="ECO:0000256" key="1">
    <source>
        <dbReference type="ARBA" id="ARBA00004123"/>
    </source>
</evidence>
<evidence type="ECO:0000256" key="2">
    <source>
        <dbReference type="ARBA" id="ARBA00004906"/>
    </source>
</evidence>
<gene>
    <name evidence="7" type="ORF">LR48_Vigan02g080900</name>
</gene>
<accession>A0A0L9TWV2</accession>
<name>A0A0L9TWV2_PHAAN</name>